<dbReference type="EMBL" id="JALHAT010000003">
    <property type="protein sequence ID" value="MCJ1959806.1"/>
    <property type="molecule type" value="Genomic_DNA"/>
</dbReference>
<evidence type="ECO:0000256" key="2">
    <source>
        <dbReference type="SAM" id="SignalP"/>
    </source>
</evidence>
<keyword evidence="4" id="KW-1185">Reference proteome</keyword>
<feature type="compositionally biased region" description="Low complexity" evidence="1">
    <location>
        <begin position="50"/>
        <end position="71"/>
    </location>
</feature>
<protein>
    <recommendedName>
        <fullName evidence="5">Lipoprotein</fullName>
    </recommendedName>
</protein>
<evidence type="ECO:0000313" key="3">
    <source>
        <dbReference type="EMBL" id="MCJ1959806.1"/>
    </source>
</evidence>
<evidence type="ECO:0008006" key="5">
    <source>
        <dbReference type="Google" id="ProtNLM"/>
    </source>
</evidence>
<gene>
    <name evidence="3" type="ORF">MTR65_03820</name>
</gene>
<keyword evidence="2" id="KW-0732">Signal</keyword>
<dbReference type="PROSITE" id="PS51257">
    <property type="entry name" value="PROKAR_LIPOPROTEIN"/>
    <property type="match status" value="1"/>
</dbReference>
<dbReference type="Proteomes" id="UP001162802">
    <property type="component" value="Unassembled WGS sequence"/>
</dbReference>
<feature type="region of interest" description="Disordered" evidence="1">
    <location>
        <begin position="46"/>
        <end position="71"/>
    </location>
</feature>
<feature type="chain" id="PRO_5046623888" description="Lipoprotein" evidence="2">
    <location>
        <begin position="21"/>
        <end position="71"/>
    </location>
</feature>
<proteinExistence type="predicted"/>
<evidence type="ECO:0000313" key="4">
    <source>
        <dbReference type="Proteomes" id="UP001162802"/>
    </source>
</evidence>
<reference evidence="3" key="1">
    <citation type="submission" date="2022-03" db="EMBL/GenBank/DDBJ databases">
        <title>Identification of a novel bacterium isolated from mangrove sediments.</title>
        <authorList>
            <person name="Pan X."/>
        </authorList>
    </citation>
    <scope>NUCLEOTIDE SEQUENCE</scope>
    <source>
        <strain evidence="3">B2637</strain>
    </source>
</reference>
<accession>A0ABT0A9C4</accession>
<name>A0ABT0A9C4_9SPHN</name>
<sequence>MPRCALVLRTLVLAGAGLLAACQQEPGFEERYEDATKRIEASSKAIDAQLTPLAPTTAPTGGEGVTTAPVR</sequence>
<organism evidence="3 4">
    <name type="scientific">Novosphingobium mangrovi</name>
    <name type="common">ex Hu et al. 2023</name>
    <dbReference type="NCBI Taxonomy" id="2930094"/>
    <lineage>
        <taxon>Bacteria</taxon>
        <taxon>Pseudomonadati</taxon>
        <taxon>Pseudomonadota</taxon>
        <taxon>Alphaproteobacteria</taxon>
        <taxon>Sphingomonadales</taxon>
        <taxon>Sphingomonadaceae</taxon>
        <taxon>Novosphingobium</taxon>
    </lineage>
</organism>
<comment type="caution">
    <text evidence="3">The sequence shown here is derived from an EMBL/GenBank/DDBJ whole genome shotgun (WGS) entry which is preliminary data.</text>
</comment>
<evidence type="ECO:0000256" key="1">
    <source>
        <dbReference type="SAM" id="MobiDB-lite"/>
    </source>
</evidence>
<feature type="signal peptide" evidence="2">
    <location>
        <begin position="1"/>
        <end position="20"/>
    </location>
</feature>